<protein>
    <submittedName>
        <fullName evidence="2">Uncharacterized protein</fullName>
    </submittedName>
</protein>
<proteinExistence type="predicted"/>
<dbReference type="PhylomeDB" id="A0A0G4HI86"/>
<dbReference type="VEuPathDB" id="CryptoDB:Cvel_27809"/>
<dbReference type="EMBL" id="CDMZ01002768">
    <property type="protein sequence ID" value="CEM43824.1"/>
    <property type="molecule type" value="Genomic_DNA"/>
</dbReference>
<dbReference type="AlphaFoldDB" id="A0A0G4HI86"/>
<organism evidence="2">
    <name type="scientific">Chromera velia CCMP2878</name>
    <dbReference type="NCBI Taxonomy" id="1169474"/>
    <lineage>
        <taxon>Eukaryota</taxon>
        <taxon>Sar</taxon>
        <taxon>Alveolata</taxon>
        <taxon>Colpodellida</taxon>
        <taxon>Chromeraceae</taxon>
        <taxon>Chromera</taxon>
    </lineage>
</organism>
<gene>
    <name evidence="2" type="ORF">Cvel_27809</name>
</gene>
<feature type="compositionally biased region" description="Pro residues" evidence="1">
    <location>
        <begin position="337"/>
        <end position="349"/>
    </location>
</feature>
<name>A0A0G4HI86_9ALVE</name>
<sequence>MFCLNSSGVKKDDPFEIQVEVLFLSDPMAFGNLELKPINLMAPPEPYLEEQLKVLAQSHPDVKLCSTLNGNDPKQQAKTMKETIQKRFAAKLTWTDSNSNTQKMMYDGNRPAEWKMIEDAFSSESAAKALGVTTDRLNSKSPGCQRVREMFCEELAEYYHPDFYDSMEATFISVNESAAFLLGLFYLFGIGKAHSSLNATEIFDDSFEGLIAFIKRGQPPDMNFVKFMQIFQKKLQELADVNHPPRSADGRFEKADNIPDDEMGVPQKFNIRMYPLLVIWLYNKILKRATSKSRREEIRDKIDGRTLSCHAFEQIVASTYKKTYSDEQAQPKNGGPRPTPPSPALPPSPNQKGVETPWAFPLNAYPQYTQQQNYPTPVHPSFTGLPNSYGTGWDQRQQNQYPSYPYNSLVSPDNAAFFQHKGHWKGCEGMQKDKGGFQANREFSLR</sequence>
<evidence type="ECO:0000256" key="1">
    <source>
        <dbReference type="SAM" id="MobiDB-lite"/>
    </source>
</evidence>
<reference evidence="2" key="1">
    <citation type="submission" date="2014-11" db="EMBL/GenBank/DDBJ databases">
        <authorList>
            <person name="Otto D Thomas"/>
            <person name="Naeem Raeece"/>
        </authorList>
    </citation>
    <scope>NUCLEOTIDE SEQUENCE</scope>
</reference>
<accession>A0A0G4HI86</accession>
<evidence type="ECO:0000313" key="2">
    <source>
        <dbReference type="EMBL" id="CEM43824.1"/>
    </source>
</evidence>
<feature type="region of interest" description="Disordered" evidence="1">
    <location>
        <begin position="325"/>
        <end position="356"/>
    </location>
</feature>